<evidence type="ECO:0000259" key="5">
    <source>
        <dbReference type="PROSITE" id="PS50977"/>
    </source>
</evidence>
<dbReference type="InterPro" id="IPR050109">
    <property type="entry name" value="HTH-type_TetR-like_transc_reg"/>
</dbReference>
<dbReference type="EMBL" id="JBHTJA010000001">
    <property type="protein sequence ID" value="MFD0899006.1"/>
    <property type="molecule type" value="Genomic_DNA"/>
</dbReference>
<dbReference type="InterPro" id="IPR001647">
    <property type="entry name" value="HTH_TetR"/>
</dbReference>
<comment type="caution">
    <text evidence="6">The sequence shown here is derived from an EMBL/GenBank/DDBJ whole genome shotgun (WGS) entry which is preliminary data.</text>
</comment>
<dbReference type="PROSITE" id="PS50977">
    <property type="entry name" value="HTH_TETR_2"/>
    <property type="match status" value="1"/>
</dbReference>
<name>A0ABW3EFF5_9ACTN</name>
<dbReference type="SUPFAM" id="SSF46689">
    <property type="entry name" value="Homeodomain-like"/>
    <property type="match status" value="1"/>
</dbReference>
<dbReference type="InterPro" id="IPR009057">
    <property type="entry name" value="Homeodomain-like_sf"/>
</dbReference>
<dbReference type="InterPro" id="IPR023772">
    <property type="entry name" value="DNA-bd_HTH_TetR-type_CS"/>
</dbReference>
<evidence type="ECO:0000313" key="7">
    <source>
        <dbReference type="Proteomes" id="UP001596972"/>
    </source>
</evidence>
<reference evidence="7" key="1">
    <citation type="journal article" date="2019" name="Int. J. Syst. Evol. Microbiol.">
        <title>The Global Catalogue of Microorganisms (GCM) 10K type strain sequencing project: providing services to taxonomists for standard genome sequencing and annotation.</title>
        <authorList>
            <consortium name="The Broad Institute Genomics Platform"/>
            <consortium name="The Broad Institute Genome Sequencing Center for Infectious Disease"/>
            <person name="Wu L."/>
            <person name="Ma J."/>
        </authorList>
    </citation>
    <scope>NUCLEOTIDE SEQUENCE [LARGE SCALE GENOMIC DNA]</scope>
    <source>
        <strain evidence="7">JCM 31202</strain>
    </source>
</reference>
<evidence type="ECO:0000256" key="4">
    <source>
        <dbReference type="PROSITE-ProRule" id="PRU00335"/>
    </source>
</evidence>
<gene>
    <name evidence="6" type="ORF">ACFQ11_01185</name>
</gene>
<dbReference type="PROSITE" id="PS01081">
    <property type="entry name" value="HTH_TETR_1"/>
    <property type="match status" value="1"/>
</dbReference>
<evidence type="ECO:0000256" key="2">
    <source>
        <dbReference type="ARBA" id="ARBA00023125"/>
    </source>
</evidence>
<dbReference type="Pfam" id="PF00440">
    <property type="entry name" value="TetR_N"/>
    <property type="match status" value="1"/>
</dbReference>
<keyword evidence="2 4" id="KW-0238">DNA-binding</keyword>
<dbReference type="InterPro" id="IPR041347">
    <property type="entry name" value="MftR_C"/>
</dbReference>
<dbReference type="Gene3D" id="1.10.10.60">
    <property type="entry name" value="Homeodomain-like"/>
    <property type="match status" value="1"/>
</dbReference>
<keyword evidence="7" id="KW-1185">Reference proteome</keyword>
<organism evidence="6 7">
    <name type="scientific">Actinomadura sediminis</name>
    <dbReference type="NCBI Taxonomy" id="1038904"/>
    <lineage>
        <taxon>Bacteria</taxon>
        <taxon>Bacillati</taxon>
        <taxon>Actinomycetota</taxon>
        <taxon>Actinomycetes</taxon>
        <taxon>Streptosporangiales</taxon>
        <taxon>Thermomonosporaceae</taxon>
        <taxon>Actinomadura</taxon>
    </lineage>
</organism>
<dbReference type="PRINTS" id="PR00455">
    <property type="entry name" value="HTHTETR"/>
</dbReference>
<sequence length="203" mass="21885">MPAGTDGRCAVAPGLRERKKARTRALIQATALRLFREHGYEATTVEQIARAAEVAHTTVFRYFPTKEDLVVSDDYDPVLFEALRAQPPDVPPLRALRAAMRVTLEALSPADLAAARDRAVLILDVPALRGASFGNVLATMRALGDVLAERTGRAPDDVAVRTLTGAIFGVFLELMVRWVEDPSMVLPDAVDEALAALESGPAL</sequence>
<proteinExistence type="predicted"/>
<dbReference type="Proteomes" id="UP001596972">
    <property type="component" value="Unassembled WGS sequence"/>
</dbReference>
<accession>A0ABW3EFF5</accession>
<dbReference type="Gene3D" id="1.10.357.10">
    <property type="entry name" value="Tetracycline Repressor, domain 2"/>
    <property type="match status" value="1"/>
</dbReference>
<feature type="domain" description="HTH tetR-type" evidence="5">
    <location>
        <begin position="21"/>
        <end position="81"/>
    </location>
</feature>
<dbReference type="RefSeq" id="WP_378295800.1">
    <property type="nucleotide sequence ID" value="NZ_JBHTJA010000001.1"/>
</dbReference>
<evidence type="ECO:0000256" key="3">
    <source>
        <dbReference type="ARBA" id="ARBA00023163"/>
    </source>
</evidence>
<dbReference type="Pfam" id="PF17754">
    <property type="entry name" value="TetR_C_14"/>
    <property type="match status" value="1"/>
</dbReference>
<keyword evidence="3" id="KW-0804">Transcription</keyword>
<evidence type="ECO:0000313" key="6">
    <source>
        <dbReference type="EMBL" id="MFD0899006.1"/>
    </source>
</evidence>
<feature type="DNA-binding region" description="H-T-H motif" evidence="4">
    <location>
        <begin position="44"/>
        <end position="63"/>
    </location>
</feature>
<evidence type="ECO:0000256" key="1">
    <source>
        <dbReference type="ARBA" id="ARBA00023015"/>
    </source>
</evidence>
<keyword evidence="1" id="KW-0805">Transcription regulation</keyword>
<protein>
    <submittedName>
        <fullName evidence="6">TetR/AcrR family transcriptional regulator</fullName>
    </submittedName>
</protein>
<dbReference type="PANTHER" id="PTHR30055:SF234">
    <property type="entry name" value="HTH-TYPE TRANSCRIPTIONAL REGULATOR BETI"/>
    <property type="match status" value="1"/>
</dbReference>
<dbReference type="PANTHER" id="PTHR30055">
    <property type="entry name" value="HTH-TYPE TRANSCRIPTIONAL REGULATOR RUTR"/>
    <property type="match status" value="1"/>
</dbReference>